<dbReference type="EMBL" id="AP024819">
    <property type="protein sequence ID" value="BCZ18513.1"/>
    <property type="molecule type" value="Genomic_DNA"/>
</dbReference>
<dbReference type="InterPro" id="IPR000212">
    <property type="entry name" value="DNA_helicase_UvrD/REP"/>
</dbReference>
<evidence type="ECO:0000313" key="15">
    <source>
        <dbReference type="EMBL" id="BCZ18513.1"/>
    </source>
</evidence>
<reference evidence="15 16" key="1">
    <citation type="submission" date="2021-07" db="EMBL/GenBank/DDBJ databases">
        <title>Novel Helicobacter sp. Isolated from a cat.</title>
        <authorList>
            <person name="Rimbara E."/>
            <person name="Suzuki M."/>
        </authorList>
    </citation>
    <scope>NUCLEOTIDE SEQUENCE [LARGE SCALE GENOMIC DNA]</scope>
    <source>
        <strain evidence="16">NHP19-012</strain>
    </source>
</reference>
<name>A0ABN6I4I1_9HELI</name>
<dbReference type="Proteomes" id="UP000826146">
    <property type="component" value="Chromosome"/>
</dbReference>
<dbReference type="PANTHER" id="PTHR11070:SF2">
    <property type="entry name" value="ATP-DEPENDENT DNA HELICASE SRS2"/>
    <property type="match status" value="1"/>
</dbReference>
<evidence type="ECO:0000256" key="5">
    <source>
        <dbReference type="ARBA" id="ARBA00022840"/>
    </source>
</evidence>
<evidence type="ECO:0000256" key="12">
    <source>
        <dbReference type="PROSITE-ProRule" id="PRU00560"/>
    </source>
</evidence>
<organism evidence="15 16">
    <name type="scientific">Helicobacter gastrofelis</name>
    <dbReference type="NCBI Taxonomy" id="2849642"/>
    <lineage>
        <taxon>Bacteria</taxon>
        <taxon>Pseudomonadati</taxon>
        <taxon>Campylobacterota</taxon>
        <taxon>Epsilonproteobacteria</taxon>
        <taxon>Campylobacterales</taxon>
        <taxon>Helicobacteraceae</taxon>
        <taxon>Helicobacter</taxon>
    </lineage>
</organism>
<evidence type="ECO:0000256" key="3">
    <source>
        <dbReference type="ARBA" id="ARBA00022801"/>
    </source>
</evidence>
<dbReference type="Gene3D" id="1.10.486.10">
    <property type="entry name" value="PCRA, domain 4"/>
    <property type="match status" value="1"/>
</dbReference>
<dbReference type="Pfam" id="PF00580">
    <property type="entry name" value="UvrD-helicase"/>
    <property type="match status" value="1"/>
</dbReference>
<dbReference type="PROSITE" id="PS51198">
    <property type="entry name" value="UVRD_HELICASE_ATP_BIND"/>
    <property type="match status" value="1"/>
</dbReference>
<evidence type="ECO:0000256" key="6">
    <source>
        <dbReference type="ARBA" id="ARBA00023125"/>
    </source>
</evidence>
<dbReference type="SUPFAM" id="SSF52540">
    <property type="entry name" value="P-loop containing nucleoside triphosphate hydrolases"/>
    <property type="match status" value="1"/>
</dbReference>
<feature type="domain" description="UvrD-like helicase C-terminal" evidence="14">
    <location>
        <begin position="271"/>
        <end position="544"/>
    </location>
</feature>
<dbReference type="Pfam" id="PF13361">
    <property type="entry name" value="UvrD_C"/>
    <property type="match status" value="1"/>
</dbReference>
<evidence type="ECO:0000256" key="9">
    <source>
        <dbReference type="ARBA" id="ARBA00034808"/>
    </source>
</evidence>
<evidence type="ECO:0000313" key="16">
    <source>
        <dbReference type="Proteomes" id="UP000826146"/>
    </source>
</evidence>
<protein>
    <recommendedName>
        <fullName evidence="9">DNA 3'-5' helicase</fullName>
        <ecNumber evidence="9">5.6.2.4</ecNumber>
    </recommendedName>
    <alternativeName>
        <fullName evidence="10">DNA 3'-5' helicase II</fullName>
    </alternativeName>
</protein>
<proteinExistence type="inferred from homology"/>
<comment type="similarity">
    <text evidence="1">Belongs to the helicase family. UvrD subfamily.</text>
</comment>
<dbReference type="Gene3D" id="1.10.10.160">
    <property type="match status" value="1"/>
</dbReference>
<keyword evidence="2 12" id="KW-0547">Nucleotide-binding</keyword>
<dbReference type="InterPro" id="IPR014017">
    <property type="entry name" value="DNA_helicase_UvrD-like_C"/>
</dbReference>
<dbReference type="Gene3D" id="3.40.50.300">
    <property type="entry name" value="P-loop containing nucleotide triphosphate hydrolases"/>
    <property type="match status" value="2"/>
</dbReference>
<comment type="catalytic activity">
    <reaction evidence="8">
        <text>Couples ATP hydrolysis with the unwinding of duplex DNA by translocating in the 3'-5' direction.</text>
        <dbReference type="EC" id="5.6.2.4"/>
    </reaction>
</comment>
<dbReference type="InterPro" id="IPR027417">
    <property type="entry name" value="P-loop_NTPase"/>
</dbReference>
<keyword evidence="6" id="KW-0238">DNA-binding</keyword>
<dbReference type="GO" id="GO:0004386">
    <property type="term" value="F:helicase activity"/>
    <property type="evidence" value="ECO:0007669"/>
    <property type="project" value="UniProtKB-KW"/>
</dbReference>
<sequence>MLHIDGPLLILAGAGSGKTKTLTTRLAYLIGSVGVRPENTLTLTFTKKAAHEMQERAMALLGTQHKPYKLKLSTFHSFGCAFLRKYMGVLGRTKDFIVKKPEELKKELKHILLPYKNNSNFPWQDDSHFLGHLFKNFLRIKNHLIKWEDCYPDVKKAFRAYGEYLEKQNWVDYDDLIALPHLILEETPTLARQISEYYQYISVDEYQDTNPLQFKLLKQLCSTHENLCVVGDDDQSIYGFRGADISNILDFQNRFPRAKVIKLEQNYRSTPEILSCANELIAHNQYRHQKTLFSQKSQGGAHTIKAKHFPNTLEEQGFILKKILECAAKGIPYEEIAILYRFNCLAEDIEKTLRQAKIPYTLVGQTGFFERAEIKDRLAYLRTLANPHDDSALLRLLSKVKGLGKGSVEKIQCICAQNACSIAKAYQSHLLQGLPSKAHARLQEFFTLLDALSLQATHLSKPKQALELFNAYAYMDDGEQTDEEVLERLQALKTMFLDFVTESLALESCVSVQDFLDQSVLETPAIHSKNSKGVKCMTVHASKGLEFSVVFLVGFEEGFFPYGTKEADIEEERRLGYVAITRAKEEFYICSTKERAYFRQKQVNLSPSRFVEEAKLAPAPILHVGDCVHHSHYGFGLIKHIEEGHLQVFFTHGLVWLRPNSVKKIVL</sequence>
<evidence type="ECO:0000256" key="7">
    <source>
        <dbReference type="ARBA" id="ARBA00023235"/>
    </source>
</evidence>
<evidence type="ECO:0000259" key="13">
    <source>
        <dbReference type="PROSITE" id="PS51198"/>
    </source>
</evidence>
<evidence type="ECO:0000256" key="11">
    <source>
        <dbReference type="ARBA" id="ARBA00048988"/>
    </source>
</evidence>
<evidence type="ECO:0000256" key="10">
    <source>
        <dbReference type="ARBA" id="ARBA00034923"/>
    </source>
</evidence>
<evidence type="ECO:0000259" key="14">
    <source>
        <dbReference type="PROSITE" id="PS51217"/>
    </source>
</evidence>
<comment type="catalytic activity">
    <reaction evidence="11">
        <text>ATP + H2O = ADP + phosphate + H(+)</text>
        <dbReference type="Rhea" id="RHEA:13065"/>
        <dbReference type="ChEBI" id="CHEBI:15377"/>
        <dbReference type="ChEBI" id="CHEBI:15378"/>
        <dbReference type="ChEBI" id="CHEBI:30616"/>
        <dbReference type="ChEBI" id="CHEBI:43474"/>
        <dbReference type="ChEBI" id="CHEBI:456216"/>
        <dbReference type="EC" id="5.6.2.4"/>
    </reaction>
</comment>
<feature type="binding site" evidence="12">
    <location>
        <begin position="12"/>
        <end position="19"/>
    </location>
    <ligand>
        <name>ATP</name>
        <dbReference type="ChEBI" id="CHEBI:30616"/>
    </ligand>
</feature>
<evidence type="ECO:0000256" key="4">
    <source>
        <dbReference type="ARBA" id="ARBA00022806"/>
    </source>
</evidence>
<dbReference type="InterPro" id="IPR013986">
    <property type="entry name" value="DExx_box_DNA_helicase_dom_sf"/>
</dbReference>
<keyword evidence="7" id="KW-0413">Isomerase</keyword>
<dbReference type="CDD" id="cd17932">
    <property type="entry name" value="DEXQc_UvrD"/>
    <property type="match status" value="1"/>
</dbReference>
<evidence type="ECO:0000256" key="8">
    <source>
        <dbReference type="ARBA" id="ARBA00034617"/>
    </source>
</evidence>
<keyword evidence="16" id="KW-1185">Reference proteome</keyword>
<gene>
    <name evidence="15" type="primary">uvrD</name>
    <name evidence="15" type="ORF">NHP190012_01550</name>
</gene>
<evidence type="ECO:0000256" key="1">
    <source>
        <dbReference type="ARBA" id="ARBA00009922"/>
    </source>
</evidence>
<dbReference type="InterPro" id="IPR014016">
    <property type="entry name" value="UvrD-like_ATP-bd"/>
</dbReference>
<dbReference type="PROSITE" id="PS51217">
    <property type="entry name" value="UVRD_HELICASE_CTER"/>
    <property type="match status" value="1"/>
</dbReference>
<evidence type="ECO:0000256" key="2">
    <source>
        <dbReference type="ARBA" id="ARBA00022741"/>
    </source>
</evidence>
<accession>A0ABN6I4I1</accession>
<dbReference type="EC" id="5.6.2.4" evidence="9"/>
<keyword evidence="3 12" id="KW-0378">Hydrolase</keyword>
<feature type="domain" description="UvrD-like helicase ATP-binding" evidence="13">
    <location>
        <begin position="1"/>
        <end position="270"/>
    </location>
</feature>
<keyword evidence="5 12" id="KW-0067">ATP-binding</keyword>
<dbReference type="PANTHER" id="PTHR11070">
    <property type="entry name" value="UVRD / RECB / PCRA DNA HELICASE FAMILY MEMBER"/>
    <property type="match status" value="1"/>
</dbReference>
<keyword evidence="4 12" id="KW-0347">Helicase</keyword>